<dbReference type="AlphaFoldDB" id="A0A8S9ZTZ2"/>
<dbReference type="EMBL" id="JABEBT010000027">
    <property type="protein sequence ID" value="KAF7636736.1"/>
    <property type="molecule type" value="Genomic_DNA"/>
</dbReference>
<evidence type="ECO:0000313" key="1">
    <source>
        <dbReference type="EMBL" id="KAF7636736.1"/>
    </source>
</evidence>
<proteinExistence type="predicted"/>
<keyword evidence="2" id="KW-1185">Reference proteome</keyword>
<accession>A0A8S9ZTZ2</accession>
<gene>
    <name evidence="1" type="ORF">Mgra_00003918</name>
</gene>
<dbReference type="Proteomes" id="UP000605970">
    <property type="component" value="Unassembled WGS sequence"/>
</dbReference>
<evidence type="ECO:0000313" key="2">
    <source>
        <dbReference type="Proteomes" id="UP000605970"/>
    </source>
</evidence>
<reference evidence="1" key="1">
    <citation type="journal article" date="2020" name="Ecol. Evol.">
        <title>Genome structure and content of the rice root-knot nematode (Meloidogyne graminicola).</title>
        <authorList>
            <person name="Phan N.T."/>
            <person name="Danchin E.G.J."/>
            <person name="Klopp C."/>
            <person name="Perfus-Barbeoch L."/>
            <person name="Kozlowski D.K."/>
            <person name="Koutsovoulos G.D."/>
            <person name="Lopez-Roques C."/>
            <person name="Bouchez O."/>
            <person name="Zahm M."/>
            <person name="Besnard G."/>
            <person name="Bellafiore S."/>
        </authorList>
    </citation>
    <scope>NUCLEOTIDE SEQUENCE</scope>
    <source>
        <strain evidence="1">VN-18</strain>
    </source>
</reference>
<name>A0A8S9ZTZ2_9BILA</name>
<sequence length="72" mass="8964">MNEQLLLVFYKVKKKKNIRYLIKLPYCPTQLTELKTVKYWLEQIFISVFYVFRLEELTLNHEMIKFLFKDEI</sequence>
<comment type="caution">
    <text evidence="1">The sequence shown here is derived from an EMBL/GenBank/DDBJ whole genome shotgun (WGS) entry which is preliminary data.</text>
</comment>
<protein>
    <submittedName>
        <fullName evidence="1">Uncharacterized protein</fullName>
    </submittedName>
</protein>
<organism evidence="1 2">
    <name type="scientific">Meloidogyne graminicola</name>
    <dbReference type="NCBI Taxonomy" id="189291"/>
    <lineage>
        <taxon>Eukaryota</taxon>
        <taxon>Metazoa</taxon>
        <taxon>Ecdysozoa</taxon>
        <taxon>Nematoda</taxon>
        <taxon>Chromadorea</taxon>
        <taxon>Rhabditida</taxon>
        <taxon>Tylenchina</taxon>
        <taxon>Tylenchomorpha</taxon>
        <taxon>Tylenchoidea</taxon>
        <taxon>Meloidogynidae</taxon>
        <taxon>Meloidogyninae</taxon>
        <taxon>Meloidogyne</taxon>
    </lineage>
</organism>